<dbReference type="PROSITE" id="PS51093">
    <property type="entry name" value="PTS_EIIA_TYPE_1"/>
    <property type="match status" value="1"/>
</dbReference>
<keyword evidence="2" id="KW-0813">Transport</keyword>
<dbReference type="GO" id="GO:0009401">
    <property type="term" value="P:phosphoenolpyruvate-dependent sugar phosphotransferase system"/>
    <property type="evidence" value="ECO:0007669"/>
    <property type="project" value="UniProtKB-KW"/>
</dbReference>
<evidence type="ECO:0000256" key="3">
    <source>
        <dbReference type="ARBA" id="ARBA00022597"/>
    </source>
</evidence>
<evidence type="ECO:0000256" key="4">
    <source>
        <dbReference type="ARBA" id="ARBA00022679"/>
    </source>
</evidence>
<dbReference type="InterPro" id="IPR001127">
    <property type="entry name" value="PTS_EIIA_1_perm"/>
</dbReference>
<keyword evidence="6" id="KW-0418">Kinase</keyword>
<evidence type="ECO:0000256" key="2">
    <source>
        <dbReference type="ARBA" id="ARBA00022448"/>
    </source>
</evidence>
<dbReference type="InterPro" id="IPR011055">
    <property type="entry name" value="Dup_hybrid_motif"/>
</dbReference>
<comment type="caution">
    <text evidence="8">The sequence shown here is derived from an EMBL/GenBank/DDBJ whole genome shotgun (WGS) entry which is preliminary data.</text>
</comment>
<keyword evidence="3" id="KW-0762">Sugar transport</keyword>
<dbReference type="EMBL" id="FNSH01000002">
    <property type="protein sequence ID" value="SEC23488.1"/>
    <property type="molecule type" value="Genomic_DNA"/>
</dbReference>
<evidence type="ECO:0000313" key="9">
    <source>
        <dbReference type="Proteomes" id="UP000183687"/>
    </source>
</evidence>
<comment type="subcellular location">
    <subcellularLocation>
        <location evidence="1">Cytoplasm</location>
    </subcellularLocation>
</comment>
<keyword evidence="5" id="KW-0598">Phosphotransferase system</keyword>
<dbReference type="Pfam" id="PF00358">
    <property type="entry name" value="PTS_EIIA_1"/>
    <property type="match status" value="1"/>
</dbReference>
<organism evidence="8 9">
    <name type="scientific">Atopobium minutum</name>
    <dbReference type="NCBI Taxonomy" id="1381"/>
    <lineage>
        <taxon>Bacteria</taxon>
        <taxon>Bacillati</taxon>
        <taxon>Actinomycetota</taxon>
        <taxon>Coriobacteriia</taxon>
        <taxon>Coriobacteriales</taxon>
        <taxon>Atopobiaceae</taxon>
        <taxon>Atopobium</taxon>
    </lineage>
</organism>
<dbReference type="PANTHER" id="PTHR45008">
    <property type="entry name" value="PTS SYSTEM GLUCOSE-SPECIFIC EIIA COMPONENT"/>
    <property type="match status" value="1"/>
</dbReference>
<dbReference type="AlphaFoldDB" id="A0AB38A8C0"/>
<dbReference type="Gene3D" id="2.70.70.10">
    <property type="entry name" value="Glucose Permease (Domain IIA)"/>
    <property type="match status" value="1"/>
</dbReference>
<accession>A0AB38A8C0</accession>
<protein>
    <submittedName>
        <fullName evidence="8">PTS system, glucose subfamily, IIA component</fullName>
    </submittedName>
</protein>
<dbReference type="GO" id="GO:0005737">
    <property type="term" value="C:cytoplasm"/>
    <property type="evidence" value="ECO:0007669"/>
    <property type="project" value="UniProtKB-SubCell"/>
</dbReference>
<dbReference type="GO" id="GO:0016301">
    <property type="term" value="F:kinase activity"/>
    <property type="evidence" value="ECO:0007669"/>
    <property type="project" value="UniProtKB-KW"/>
</dbReference>
<dbReference type="RefSeq" id="WP_057001881.1">
    <property type="nucleotide sequence ID" value="NZ_FNSH01000002.1"/>
</dbReference>
<evidence type="ECO:0000259" key="7">
    <source>
        <dbReference type="PROSITE" id="PS51093"/>
    </source>
</evidence>
<evidence type="ECO:0000256" key="5">
    <source>
        <dbReference type="ARBA" id="ARBA00022683"/>
    </source>
</evidence>
<dbReference type="NCBIfam" id="TIGR00830">
    <property type="entry name" value="PTBA"/>
    <property type="match status" value="1"/>
</dbReference>
<dbReference type="PANTHER" id="PTHR45008:SF1">
    <property type="entry name" value="PTS SYSTEM GLUCOSE-SPECIFIC EIIA COMPONENT"/>
    <property type="match status" value="1"/>
</dbReference>
<proteinExistence type="predicted"/>
<reference evidence="8 9" key="1">
    <citation type="submission" date="2016-10" db="EMBL/GenBank/DDBJ databases">
        <authorList>
            <person name="Varghese N."/>
            <person name="Submissions S."/>
        </authorList>
    </citation>
    <scope>NUCLEOTIDE SEQUENCE [LARGE SCALE GENOMIC DNA]</scope>
    <source>
        <strain evidence="8 9">DSM 20586</strain>
    </source>
</reference>
<name>A0AB38A8C0_9ACTN</name>
<dbReference type="InterPro" id="IPR050890">
    <property type="entry name" value="PTS_EIIA_component"/>
</dbReference>
<evidence type="ECO:0000256" key="6">
    <source>
        <dbReference type="ARBA" id="ARBA00022777"/>
    </source>
</evidence>
<evidence type="ECO:0000313" key="8">
    <source>
        <dbReference type="EMBL" id="SEC23488.1"/>
    </source>
</evidence>
<gene>
    <name evidence="8" type="ORF">SAMN04489746_1524</name>
</gene>
<dbReference type="FunFam" id="2.70.70.10:FF:000001">
    <property type="entry name" value="PTS system glucose-specific IIA component"/>
    <property type="match status" value="1"/>
</dbReference>
<dbReference type="SUPFAM" id="SSF51261">
    <property type="entry name" value="Duplicated hybrid motif"/>
    <property type="match status" value="1"/>
</dbReference>
<feature type="domain" description="PTS EIIA type-1" evidence="7">
    <location>
        <begin position="58"/>
        <end position="162"/>
    </location>
</feature>
<sequence>MIFALLASFIVTYFFGYDTKNDNLPEDTTAEKPARKGEKKTVYAPLSGKVLPLDQIPDPVFAQGVMGPGCGIEPSSETVCAPFAGTVSMVAATKHAVGLTSEDGMEVLIHIGLDTVNMNGQGFETHVTAGQKVNLGDKLITFSAAEIEKAGYSRTVAVILTNADEAGQVSLKAEDTVQTSDVLLSVD</sequence>
<keyword evidence="4" id="KW-0808">Transferase</keyword>
<evidence type="ECO:0000256" key="1">
    <source>
        <dbReference type="ARBA" id="ARBA00004496"/>
    </source>
</evidence>
<dbReference type="PROSITE" id="PS00371">
    <property type="entry name" value="PTS_EIIA_TYPE_1_HIS"/>
    <property type="match status" value="1"/>
</dbReference>
<dbReference type="Proteomes" id="UP000183687">
    <property type="component" value="Unassembled WGS sequence"/>
</dbReference>